<evidence type="ECO:0000313" key="1">
    <source>
        <dbReference type="EMBL" id="GAH37363.1"/>
    </source>
</evidence>
<gene>
    <name evidence="1" type="ORF">S03H2_22499</name>
</gene>
<protein>
    <submittedName>
        <fullName evidence="1">Uncharacterized protein</fullName>
    </submittedName>
</protein>
<dbReference type="AlphaFoldDB" id="X1GWH4"/>
<name>X1GWH4_9ZZZZ</name>
<organism evidence="1">
    <name type="scientific">marine sediment metagenome</name>
    <dbReference type="NCBI Taxonomy" id="412755"/>
    <lineage>
        <taxon>unclassified sequences</taxon>
        <taxon>metagenomes</taxon>
        <taxon>ecological metagenomes</taxon>
    </lineage>
</organism>
<comment type="caution">
    <text evidence="1">The sequence shown here is derived from an EMBL/GenBank/DDBJ whole genome shotgun (WGS) entry which is preliminary data.</text>
</comment>
<reference evidence="1" key="1">
    <citation type="journal article" date="2014" name="Front. Microbiol.">
        <title>High frequency of phylogenetically diverse reductive dehalogenase-homologous genes in deep subseafloor sedimentary metagenomes.</title>
        <authorList>
            <person name="Kawai M."/>
            <person name="Futagami T."/>
            <person name="Toyoda A."/>
            <person name="Takaki Y."/>
            <person name="Nishi S."/>
            <person name="Hori S."/>
            <person name="Arai W."/>
            <person name="Tsubouchi T."/>
            <person name="Morono Y."/>
            <person name="Uchiyama I."/>
            <person name="Ito T."/>
            <person name="Fujiyama A."/>
            <person name="Inagaki F."/>
            <person name="Takami H."/>
        </authorList>
    </citation>
    <scope>NUCLEOTIDE SEQUENCE</scope>
    <source>
        <strain evidence="1">Expedition CK06-06</strain>
    </source>
</reference>
<accession>X1GWH4</accession>
<sequence>MDIPTKQTIIDLLQQACYLLQFTVDRSPDEDHALDELGEVLGHIKDIDAEGYPVKG</sequence>
<proteinExistence type="predicted"/>
<dbReference type="EMBL" id="BARU01012127">
    <property type="protein sequence ID" value="GAH37363.1"/>
    <property type="molecule type" value="Genomic_DNA"/>
</dbReference>